<evidence type="ECO:0000259" key="4">
    <source>
        <dbReference type="Pfam" id="PF06220"/>
    </source>
</evidence>
<dbReference type="Gene3D" id="3.30.160.60">
    <property type="entry name" value="Classic Zinc Finger"/>
    <property type="match status" value="1"/>
</dbReference>
<evidence type="ECO:0000313" key="5">
    <source>
        <dbReference type="EMBL" id="KKO75623.1"/>
    </source>
</evidence>
<dbReference type="SUPFAM" id="SSF57667">
    <property type="entry name" value="beta-beta-alpha zinc fingers"/>
    <property type="match status" value="1"/>
</dbReference>
<reference evidence="5 6" key="1">
    <citation type="journal article" date="2015" name="Environ. Microbiol.">
        <title>Genome analyses suggest the presence of polyploidy and recent human-driven expansions in eight global populations of the honeybee pathogen Nosema ceranae.</title>
        <authorList>
            <person name="Pelin A."/>
            <person name="Selman M."/>
            <person name="Aris-Brosou S."/>
            <person name="Farinelli L."/>
            <person name="Corradi N."/>
        </authorList>
    </citation>
    <scope>NUCLEOTIDE SEQUENCE [LARGE SCALE GENOMIC DNA]</scope>
    <source>
        <strain evidence="5 6">PA08 1199</strain>
    </source>
</reference>
<dbReference type="Pfam" id="PF06220">
    <property type="entry name" value="zf-U1"/>
    <property type="match status" value="1"/>
</dbReference>
<dbReference type="OrthoDB" id="2417221at2759"/>
<dbReference type="EMBL" id="JPQZ01000016">
    <property type="protein sequence ID" value="KKO75623.1"/>
    <property type="molecule type" value="Genomic_DNA"/>
</dbReference>
<name>A0A0F9WRV5_9MICR</name>
<accession>A0A0F9WRV5</accession>
<comment type="caution">
    <text evidence="5">The sequence shown here is derived from an EMBL/GenBank/DDBJ whole genome shotgun (WGS) entry which is preliminary data.</text>
</comment>
<dbReference type="VEuPathDB" id="MicrosporidiaDB:G9O61_00g004490"/>
<dbReference type="InterPro" id="IPR036236">
    <property type="entry name" value="Znf_C2H2_sf"/>
</dbReference>
<dbReference type="VEuPathDB" id="MicrosporidiaDB:AAJ76_1600056350"/>
<dbReference type="GO" id="GO:0008270">
    <property type="term" value="F:zinc ion binding"/>
    <property type="evidence" value="ECO:0007669"/>
    <property type="project" value="UniProtKB-KW"/>
</dbReference>
<dbReference type="GO" id="GO:1990904">
    <property type="term" value="C:ribonucleoprotein complex"/>
    <property type="evidence" value="ECO:0007669"/>
    <property type="project" value="UniProtKB-KW"/>
</dbReference>
<dbReference type="InterPro" id="IPR013085">
    <property type="entry name" value="U1-CZ_Znf_C2H2"/>
</dbReference>
<keyword evidence="5" id="KW-0687">Ribonucleoprotein</keyword>
<sequence length="124" mass="14866">MKKYKCEICNKYLSINTYKSRKMHINGSKHKLLKETYFMELMERNDIKNNIKSHKARLGKNYEFFLGKQNYGFRLPPCTFNKDFTIPPCPKNFRLPKFFDFTDAANFCSDINKNLQNILEKNFD</sequence>
<evidence type="ECO:0000256" key="3">
    <source>
        <dbReference type="ARBA" id="ARBA00022833"/>
    </source>
</evidence>
<organism evidence="5 6">
    <name type="scientific">Vairimorpha ceranae</name>
    <dbReference type="NCBI Taxonomy" id="40302"/>
    <lineage>
        <taxon>Eukaryota</taxon>
        <taxon>Fungi</taxon>
        <taxon>Fungi incertae sedis</taxon>
        <taxon>Microsporidia</taxon>
        <taxon>Nosematidae</taxon>
        <taxon>Vairimorpha</taxon>
    </lineage>
</organism>
<keyword evidence="2" id="KW-0863">Zinc-finger</keyword>
<dbReference type="AlphaFoldDB" id="A0A0F9WRV5"/>
<keyword evidence="1" id="KW-0479">Metal-binding</keyword>
<evidence type="ECO:0000256" key="2">
    <source>
        <dbReference type="ARBA" id="ARBA00022771"/>
    </source>
</evidence>
<keyword evidence="6" id="KW-1185">Reference proteome</keyword>
<keyword evidence="3" id="KW-0862">Zinc</keyword>
<feature type="domain" description="U1-C C2H2-type zinc finger" evidence="4">
    <location>
        <begin position="1"/>
        <end position="38"/>
    </location>
</feature>
<proteinExistence type="predicted"/>
<dbReference type="RefSeq" id="XP_024331365.1">
    <property type="nucleotide sequence ID" value="XM_024474168.1"/>
</dbReference>
<protein>
    <submittedName>
        <fullName evidence="5">U1 small nuclear ribonucleoprotein</fullName>
    </submittedName>
</protein>
<evidence type="ECO:0000256" key="1">
    <source>
        <dbReference type="ARBA" id="ARBA00022723"/>
    </source>
</evidence>
<gene>
    <name evidence="5" type="ORF">AAJ76_1600056350</name>
</gene>
<dbReference type="GeneID" id="36319077"/>
<dbReference type="Proteomes" id="UP000034350">
    <property type="component" value="Unassembled WGS sequence"/>
</dbReference>
<evidence type="ECO:0000313" key="6">
    <source>
        <dbReference type="Proteomes" id="UP000034350"/>
    </source>
</evidence>